<comment type="caution">
    <text evidence="2">The sequence shown here is derived from an EMBL/GenBank/DDBJ whole genome shotgun (WGS) entry which is preliminary data.</text>
</comment>
<protein>
    <recommendedName>
        <fullName evidence="4">Glycerophosphoryl diester phosphodiesterase membrane domain-containing protein</fullName>
    </recommendedName>
</protein>
<name>A0A929KSH1_9SPHI</name>
<feature type="transmembrane region" description="Helical" evidence="1">
    <location>
        <begin position="232"/>
        <end position="252"/>
    </location>
</feature>
<gene>
    <name evidence="2" type="ORF">IRJ16_02210</name>
</gene>
<reference evidence="2" key="1">
    <citation type="submission" date="2020-10" db="EMBL/GenBank/DDBJ databases">
        <title>Mucilaginibacter mali sp. nov., isolated from rhizosphere soil of apple orchard.</title>
        <authorList>
            <person name="Lee J.-S."/>
            <person name="Kim H.S."/>
            <person name="Kim J.-S."/>
        </authorList>
    </citation>
    <scope>NUCLEOTIDE SEQUENCE</scope>
    <source>
        <strain evidence="2">KCTC 22746</strain>
    </source>
</reference>
<evidence type="ECO:0000313" key="3">
    <source>
        <dbReference type="Proteomes" id="UP000622475"/>
    </source>
</evidence>
<keyword evidence="1" id="KW-0472">Membrane</keyword>
<feature type="transmembrane region" description="Helical" evidence="1">
    <location>
        <begin position="179"/>
        <end position="212"/>
    </location>
</feature>
<dbReference type="EMBL" id="JADFFL010000001">
    <property type="protein sequence ID" value="MBE9660684.1"/>
    <property type="molecule type" value="Genomic_DNA"/>
</dbReference>
<feature type="transmembrane region" description="Helical" evidence="1">
    <location>
        <begin position="144"/>
        <end position="167"/>
    </location>
</feature>
<evidence type="ECO:0000313" key="2">
    <source>
        <dbReference type="EMBL" id="MBE9660684.1"/>
    </source>
</evidence>
<feature type="transmembrane region" description="Helical" evidence="1">
    <location>
        <begin position="70"/>
        <end position="96"/>
    </location>
</feature>
<feature type="transmembrane region" description="Helical" evidence="1">
    <location>
        <begin position="31"/>
        <end position="50"/>
    </location>
</feature>
<proteinExistence type="predicted"/>
<keyword evidence="1" id="KW-0812">Transmembrane</keyword>
<dbReference type="AlphaFoldDB" id="A0A929KSH1"/>
<evidence type="ECO:0000256" key="1">
    <source>
        <dbReference type="SAM" id="Phobius"/>
    </source>
</evidence>
<dbReference type="RefSeq" id="WP_194109878.1">
    <property type="nucleotide sequence ID" value="NZ_JADFFL010000001.1"/>
</dbReference>
<feature type="transmembrane region" description="Helical" evidence="1">
    <location>
        <begin position="117"/>
        <end position="138"/>
    </location>
</feature>
<evidence type="ECO:0008006" key="4">
    <source>
        <dbReference type="Google" id="ProtNLM"/>
    </source>
</evidence>
<accession>A0A929KSH1</accession>
<keyword evidence="3" id="KW-1185">Reference proteome</keyword>
<sequence length="286" mass="32775">MQAKVELNRIRDTGKVIDDSIQFIKQNRRELVRSYFTICGIFWLTGLIVSTYQQLNYFDRLGQGMSMFGWLYFVTIILQLLGQVLMFVFTYSFMAVYKDKGNVAPSVVEVWGYTKYYFLRAAGSSLLLAIMIMIGFVLCFVPGIYLTGVFSLVFPIMIFENGGFGYSFNRAFKLIKERWWSTFGVIFLSTLLMYVALILVGIPATIISYIYIFVSGAASYKAYMITYSIATHLAQILYLLPCIAIGIMYFNLTEQKEDTHILQRIANLGKDDESDSPAEPLHKEEY</sequence>
<keyword evidence="1" id="KW-1133">Transmembrane helix</keyword>
<dbReference type="Proteomes" id="UP000622475">
    <property type="component" value="Unassembled WGS sequence"/>
</dbReference>
<organism evidence="2 3">
    <name type="scientific">Mucilaginibacter myungsuensis</name>
    <dbReference type="NCBI Taxonomy" id="649104"/>
    <lineage>
        <taxon>Bacteria</taxon>
        <taxon>Pseudomonadati</taxon>
        <taxon>Bacteroidota</taxon>
        <taxon>Sphingobacteriia</taxon>
        <taxon>Sphingobacteriales</taxon>
        <taxon>Sphingobacteriaceae</taxon>
        <taxon>Mucilaginibacter</taxon>
    </lineage>
</organism>